<evidence type="ECO:0000313" key="3">
    <source>
        <dbReference type="EMBL" id="ADU65425.1"/>
    </source>
</evidence>
<feature type="signal peptide" evidence="1">
    <location>
        <begin position="1"/>
        <end position="20"/>
    </location>
</feature>
<gene>
    <name evidence="3" type="ordered locus">Selin_0680</name>
</gene>
<dbReference type="eggNOG" id="COG0526">
    <property type="taxonomic scope" value="Bacteria"/>
</dbReference>
<dbReference type="Proteomes" id="UP000002572">
    <property type="component" value="Chromosome"/>
</dbReference>
<dbReference type="GO" id="GO:0016209">
    <property type="term" value="F:antioxidant activity"/>
    <property type="evidence" value="ECO:0007669"/>
    <property type="project" value="InterPro"/>
</dbReference>
<dbReference type="PANTHER" id="PTHR42852">
    <property type="entry name" value="THIOL:DISULFIDE INTERCHANGE PROTEIN DSBE"/>
    <property type="match status" value="1"/>
</dbReference>
<organism evidence="3 4">
    <name type="scientific">Desulfurispirillum indicum (strain ATCC BAA-1389 / DSM 22839 / S5)</name>
    <dbReference type="NCBI Taxonomy" id="653733"/>
    <lineage>
        <taxon>Bacteria</taxon>
        <taxon>Pseudomonadati</taxon>
        <taxon>Chrysiogenota</taxon>
        <taxon>Chrysiogenia</taxon>
        <taxon>Chrysiogenales</taxon>
        <taxon>Chrysiogenaceae</taxon>
        <taxon>Desulfurispirillum</taxon>
    </lineage>
</organism>
<dbReference type="OrthoDB" id="25753at2"/>
<dbReference type="RefSeq" id="WP_013505313.1">
    <property type="nucleotide sequence ID" value="NC_014836.1"/>
</dbReference>
<reference evidence="3 4" key="1">
    <citation type="submission" date="2010-12" db="EMBL/GenBank/DDBJ databases">
        <title>Complete sequence of Desulfurispirillum indicum S5.</title>
        <authorList>
            <consortium name="US DOE Joint Genome Institute"/>
            <person name="Lucas S."/>
            <person name="Copeland A."/>
            <person name="Lapidus A."/>
            <person name="Cheng J.-F."/>
            <person name="Goodwin L."/>
            <person name="Pitluck S."/>
            <person name="Chertkov O."/>
            <person name="Held B."/>
            <person name="Detter J.C."/>
            <person name="Han C."/>
            <person name="Tapia R."/>
            <person name="Land M."/>
            <person name="Hauser L."/>
            <person name="Kyrpides N."/>
            <person name="Ivanova N."/>
            <person name="Mikhailova N."/>
            <person name="Haggblom M."/>
            <person name="Rauschenbach I."/>
            <person name="Bini E."/>
            <person name="Woyke T."/>
        </authorList>
    </citation>
    <scope>NUCLEOTIDE SEQUENCE [LARGE SCALE GENOMIC DNA]</scope>
    <source>
        <strain evidence="4">ATCC BAA-1389 / DSM 22839 / S5</strain>
    </source>
</reference>
<dbReference type="SUPFAM" id="SSF52833">
    <property type="entry name" value="Thioredoxin-like"/>
    <property type="match status" value="1"/>
</dbReference>
<dbReference type="AlphaFoldDB" id="E6W1G9"/>
<dbReference type="PROSITE" id="PS51352">
    <property type="entry name" value="THIOREDOXIN_2"/>
    <property type="match status" value="1"/>
</dbReference>
<evidence type="ECO:0000259" key="2">
    <source>
        <dbReference type="PROSITE" id="PS51352"/>
    </source>
</evidence>
<dbReference type="Gene3D" id="3.40.30.10">
    <property type="entry name" value="Glutaredoxin"/>
    <property type="match status" value="1"/>
</dbReference>
<dbReference type="EMBL" id="CP002432">
    <property type="protein sequence ID" value="ADU65425.1"/>
    <property type="molecule type" value="Genomic_DNA"/>
</dbReference>
<dbReference type="Pfam" id="PF00578">
    <property type="entry name" value="AhpC-TSA"/>
    <property type="match status" value="1"/>
</dbReference>
<sequence length="159" mass="18138">MARLVLICILFFFLATPAMALVGQEAYEIRTRDLISAEEISLGKYRGTPVYLVFFYTLCQPCQREMQRIVDNRYAFEQSGIQVIGIAMDRWEEDVKAYIKDKGIFFPVGLANPSIAMLYEDVRIVPFTYLIGGDGVVKAQYMGRIPDDKFSQMLEQVAP</sequence>
<dbReference type="HOGENOM" id="CLU_042529_11_1_0"/>
<dbReference type="CDD" id="cd02966">
    <property type="entry name" value="TlpA_like_family"/>
    <property type="match status" value="1"/>
</dbReference>
<keyword evidence="1" id="KW-0732">Signal</keyword>
<keyword evidence="4" id="KW-1185">Reference proteome</keyword>
<dbReference type="PANTHER" id="PTHR42852:SF17">
    <property type="entry name" value="THIOREDOXIN-LIKE PROTEIN HI_1115"/>
    <property type="match status" value="1"/>
</dbReference>
<dbReference type="KEGG" id="din:Selin_0680"/>
<dbReference type="GO" id="GO:0016491">
    <property type="term" value="F:oxidoreductase activity"/>
    <property type="evidence" value="ECO:0007669"/>
    <property type="project" value="InterPro"/>
</dbReference>
<proteinExistence type="predicted"/>
<dbReference type="InterPro" id="IPR050553">
    <property type="entry name" value="Thioredoxin_ResA/DsbE_sf"/>
</dbReference>
<dbReference type="InterPro" id="IPR013766">
    <property type="entry name" value="Thioredoxin_domain"/>
</dbReference>
<name>E6W1G9_DESIS</name>
<dbReference type="InterPro" id="IPR000866">
    <property type="entry name" value="AhpC/TSA"/>
</dbReference>
<dbReference type="STRING" id="653733.Selin_0680"/>
<feature type="chain" id="PRO_5003211587" evidence="1">
    <location>
        <begin position="21"/>
        <end position="159"/>
    </location>
</feature>
<dbReference type="InterPro" id="IPR036249">
    <property type="entry name" value="Thioredoxin-like_sf"/>
</dbReference>
<evidence type="ECO:0000256" key="1">
    <source>
        <dbReference type="SAM" id="SignalP"/>
    </source>
</evidence>
<protein>
    <submittedName>
        <fullName evidence="3">Alkyl hydroperoxide reductase/ Thiol specific antioxidant/ Mal allergen</fullName>
    </submittedName>
</protein>
<evidence type="ECO:0000313" key="4">
    <source>
        <dbReference type="Proteomes" id="UP000002572"/>
    </source>
</evidence>
<accession>E6W1G9</accession>
<dbReference type="InParanoid" id="E6W1G9"/>
<feature type="domain" description="Thioredoxin" evidence="2">
    <location>
        <begin position="20"/>
        <end position="159"/>
    </location>
</feature>